<comment type="caution">
    <text evidence="1">The sequence shown here is derived from an EMBL/GenBank/DDBJ whole genome shotgun (WGS) entry which is preliminary data.</text>
</comment>
<dbReference type="Proteomes" id="UP000009875">
    <property type="component" value="Unassembled WGS sequence"/>
</dbReference>
<name>K9EB94_9LACT</name>
<dbReference type="RefSeq" id="WP_003778605.1">
    <property type="nucleotide sequence ID" value="NZ_JH992960.1"/>
</dbReference>
<evidence type="ECO:0000313" key="2">
    <source>
        <dbReference type="Proteomes" id="UP000009875"/>
    </source>
</evidence>
<sequence length="72" mass="7840">MTKSDKELAVEVAIALIEANPRSSVKGEDGKEIALPSLDISSASNIIRHVYDTLQTLESGERPLQYKGPDKD</sequence>
<dbReference type="eggNOG" id="ENOG503492V">
    <property type="taxonomic scope" value="Bacteria"/>
</dbReference>
<protein>
    <submittedName>
        <fullName evidence="1">Uncharacterized protein</fullName>
    </submittedName>
</protein>
<dbReference type="AlphaFoldDB" id="K9EB94"/>
<accession>K9EB94</accession>
<dbReference type="EMBL" id="AGXA01000024">
    <property type="protein sequence ID" value="EKU93131.1"/>
    <property type="molecule type" value="Genomic_DNA"/>
</dbReference>
<organism evidence="1 2">
    <name type="scientific">Alloiococcus otitis ATCC 51267</name>
    <dbReference type="NCBI Taxonomy" id="883081"/>
    <lineage>
        <taxon>Bacteria</taxon>
        <taxon>Bacillati</taxon>
        <taxon>Bacillota</taxon>
        <taxon>Bacilli</taxon>
        <taxon>Lactobacillales</taxon>
        <taxon>Carnobacteriaceae</taxon>
        <taxon>Alloiococcus</taxon>
    </lineage>
</organism>
<proteinExistence type="predicted"/>
<dbReference type="OrthoDB" id="9903200at2"/>
<keyword evidence="2" id="KW-1185">Reference proteome</keyword>
<evidence type="ECO:0000313" key="1">
    <source>
        <dbReference type="EMBL" id="EKU93131.1"/>
    </source>
</evidence>
<dbReference type="HOGENOM" id="CLU_2787168_0_0_9"/>
<gene>
    <name evidence="1" type="ORF">HMPREF9698_01473</name>
</gene>
<reference evidence="1 2" key="1">
    <citation type="submission" date="2012-09" db="EMBL/GenBank/DDBJ databases">
        <title>The Genome Sequence of Alloiococcus otitis ATCC 51267.</title>
        <authorList>
            <consortium name="The Broad Institute Genome Sequencing Platform"/>
            <person name="Earl A."/>
            <person name="Ward D."/>
            <person name="Feldgarden M."/>
            <person name="Gevers D."/>
            <person name="Huys G."/>
            <person name="Walker B."/>
            <person name="Young S.K."/>
            <person name="Zeng Q."/>
            <person name="Gargeya S."/>
            <person name="Fitzgerald M."/>
            <person name="Haas B."/>
            <person name="Abouelleil A."/>
            <person name="Alvarado L."/>
            <person name="Arachchi H.M."/>
            <person name="Berlin A.M."/>
            <person name="Chapman S.B."/>
            <person name="Goldberg J."/>
            <person name="Griggs A."/>
            <person name="Gujja S."/>
            <person name="Hansen M."/>
            <person name="Howarth C."/>
            <person name="Imamovic A."/>
            <person name="Larimer J."/>
            <person name="McCowen C."/>
            <person name="Montmayeur A."/>
            <person name="Murphy C."/>
            <person name="Neiman D."/>
            <person name="Pearson M."/>
            <person name="Priest M."/>
            <person name="Roberts A."/>
            <person name="Saif S."/>
            <person name="Shea T."/>
            <person name="Sisk P."/>
            <person name="Sykes S."/>
            <person name="Wortman J."/>
            <person name="Nusbaum C."/>
            <person name="Birren B."/>
        </authorList>
    </citation>
    <scope>NUCLEOTIDE SEQUENCE [LARGE SCALE GENOMIC DNA]</scope>
    <source>
        <strain evidence="1 2">ATCC 51267</strain>
    </source>
</reference>